<evidence type="ECO:0000313" key="2">
    <source>
        <dbReference type="EMBL" id="MCP2159541.1"/>
    </source>
</evidence>
<protein>
    <submittedName>
        <fullName evidence="2">Uncharacterized protein</fullName>
    </submittedName>
</protein>
<comment type="caution">
    <text evidence="2">The sequence shown here is derived from an EMBL/GenBank/DDBJ whole genome shotgun (WGS) entry which is preliminary data.</text>
</comment>
<sequence length="90" mass="9145">MTFPSPAQMPGSRPAPGAAVPAGTDVDPTELSAQIAEITDRIDAIAAEATGDPDDTEAVGAHIAALDATADLVDRAHGLLTDALDRLDRV</sequence>
<dbReference type="RefSeq" id="WP_253653100.1">
    <property type="nucleotide sequence ID" value="NZ_BAAAOE010000004.1"/>
</dbReference>
<evidence type="ECO:0000313" key="3">
    <source>
        <dbReference type="Proteomes" id="UP001205740"/>
    </source>
</evidence>
<feature type="region of interest" description="Disordered" evidence="1">
    <location>
        <begin position="1"/>
        <end position="27"/>
    </location>
</feature>
<gene>
    <name evidence="2" type="ORF">LX12_000705</name>
</gene>
<organism evidence="2 3">
    <name type="scientific">Williamsia serinedens</name>
    <dbReference type="NCBI Taxonomy" id="391736"/>
    <lineage>
        <taxon>Bacteria</taxon>
        <taxon>Bacillati</taxon>
        <taxon>Actinomycetota</taxon>
        <taxon>Actinomycetes</taxon>
        <taxon>Mycobacteriales</taxon>
        <taxon>Nocardiaceae</taxon>
        <taxon>Williamsia</taxon>
    </lineage>
</organism>
<dbReference type="EMBL" id="JAMTCG010000001">
    <property type="protein sequence ID" value="MCP2159541.1"/>
    <property type="molecule type" value="Genomic_DNA"/>
</dbReference>
<keyword evidence="3" id="KW-1185">Reference proteome</keyword>
<dbReference type="Proteomes" id="UP001205740">
    <property type="component" value="Unassembled WGS sequence"/>
</dbReference>
<reference evidence="2 3" key="1">
    <citation type="submission" date="2022-06" db="EMBL/GenBank/DDBJ databases">
        <title>Genomic Encyclopedia of Archaeal and Bacterial Type Strains, Phase II (KMG-II): from individual species to whole genera.</title>
        <authorList>
            <person name="Goeker M."/>
        </authorList>
    </citation>
    <scope>NUCLEOTIDE SEQUENCE [LARGE SCALE GENOMIC DNA]</scope>
    <source>
        <strain evidence="2 3">DSM 45037</strain>
    </source>
</reference>
<accession>A0ABT1GXD1</accession>
<proteinExistence type="predicted"/>
<name>A0ABT1GXD1_9NOCA</name>
<evidence type="ECO:0000256" key="1">
    <source>
        <dbReference type="SAM" id="MobiDB-lite"/>
    </source>
</evidence>